<dbReference type="AlphaFoldDB" id="A0A371F2H1"/>
<dbReference type="GO" id="GO:0006508">
    <property type="term" value="P:proteolysis"/>
    <property type="evidence" value="ECO:0007669"/>
    <property type="project" value="InterPro"/>
</dbReference>
<dbReference type="GO" id="GO:0004176">
    <property type="term" value="F:ATP-dependent peptidase activity"/>
    <property type="evidence" value="ECO:0007669"/>
    <property type="project" value="InterPro"/>
</dbReference>
<dbReference type="InterPro" id="IPR014721">
    <property type="entry name" value="Ribsml_uS5_D2-typ_fold_subgr"/>
</dbReference>
<proteinExistence type="predicted"/>
<sequence>MDRATQKLWVSNVGSVVEFVQCFRQRTRFNRRIAQHKSFGCRTLGPWLNSFNAYVREQDSTIKILPHFNDQHFILLSRQFKATAMKLISVLELILAAHRYGIKRVILPERNLKDLVEVPSSVLANLESIAERPLGGAVVGRDGAGVAAQFAVAVATMRNRGGVIAISSSLCSGRGKDKALLFKTL</sequence>
<dbReference type="Gene3D" id="3.30.230.10">
    <property type="match status" value="1"/>
</dbReference>
<evidence type="ECO:0000313" key="3">
    <source>
        <dbReference type="Proteomes" id="UP000257109"/>
    </source>
</evidence>
<dbReference type="GO" id="GO:0004252">
    <property type="term" value="F:serine-type endopeptidase activity"/>
    <property type="evidence" value="ECO:0007669"/>
    <property type="project" value="InterPro"/>
</dbReference>
<gene>
    <name evidence="2" type="ORF">CR513_48013</name>
</gene>
<comment type="caution">
    <text evidence="2">The sequence shown here is derived from an EMBL/GenBank/DDBJ whole genome shotgun (WGS) entry which is preliminary data.</text>
</comment>
<organism evidence="2 3">
    <name type="scientific">Mucuna pruriens</name>
    <name type="common">Velvet bean</name>
    <name type="synonym">Dolichos pruriens</name>
    <dbReference type="NCBI Taxonomy" id="157652"/>
    <lineage>
        <taxon>Eukaryota</taxon>
        <taxon>Viridiplantae</taxon>
        <taxon>Streptophyta</taxon>
        <taxon>Embryophyta</taxon>
        <taxon>Tracheophyta</taxon>
        <taxon>Spermatophyta</taxon>
        <taxon>Magnoliopsida</taxon>
        <taxon>eudicotyledons</taxon>
        <taxon>Gunneridae</taxon>
        <taxon>Pentapetalae</taxon>
        <taxon>rosids</taxon>
        <taxon>fabids</taxon>
        <taxon>Fabales</taxon>
        <taxon>Fabaceae</taxon>
        <taxon>Papilionoideae</taxon>
        <taxon>50 kb inversion clade</taxon>
        <taxon>NPAAA clade</taxon>
        <taxon>indigoferoid/millettioid clade</taxon>
        <taxon>Phaseoleae</taxon>
        <taxon>Mucuna</taxon>
    </lineage>
</organism>
<dbReference type="EMBL" id="QJKJ01010886">
    <property type="protein sequence ID" value="RDX72499.1"/>
    <property type="molecule type" value="Genomic_DNA"/>
</dbReference>
<name>A0A371F2H1_MUCPR</name>
<protein>
    <recommendedName>
        <fullName evidence="1">Lon proteolytic domain-containing protein</fullName>
    </recommendedName>
</protein>
<dbReference type="STRING" id="157652.A0A371F2H1"/>
<dbReference type="Pfam" id="PF05362">
    <property type="entry name" value="Lon_C"/>
    <property type="match status" value="1"/>
</dbReference>
<feature type="non-terminal residue" evidence="2">
    <location>
        <position position="1"/>
    </location>
</feature>
<dbReference type="InterPro" id="IPR008269">
    <property type="entry name" value="Lon_proteolytic"/>
</dbReference>
<dbReference type="OrthoDB" id="1699962at2759"/>
<feature type="domain" description="Lon proteolytic" evidence="1">
    <location>
        <begin position="90"/>
        <end position="129"/>
    </location>
</feature>
<evidence type="ECO:0000259" key="1">
    <source>
        <dbReference type="Pfam" id="PF05362"/>
    </source>
</evidence>
<reference evidence="2" key="1">
    <citation type="submission" date="2018-05" db="EMBL/GenBank/DDBJ databases">
        <title>Draft genome of Mucuna pruriens seed.</title>
        <authorList>
            <person name="Nnadi N.E."/>
            <person name="Vos R."/>
            <person name="Hasami M.H."/>
            <person name="Devisetty U.K."/>
            <person name="Aguiy J.C."/>
        </authorList>
    </citation>
    <scope>NUCLEOTIDE SEQUENCE [LARGE SCALE GENOMIC DNA]</scope>
    <source>
        <strain evidence="2">JCA_2017</strain>
    </source>
</reference>
<accession>A0A371F2H1</accession>
<evidence type="ECO:0000313" key="2">
    <source>
        <dbReference type="EMBL" id="RDX72499.1"/>
    </source>
</evidence>
<dbReference type="InterPro" id="IPR020568">
    <property type="entry name" value="Ribosomal_Su5_D2-typ_SF"/>
</dbReference>
<dbReference type="SUPFAM" id="SSF54211">
    <property type="entry name" value="Ribosomal protein S5 domain 2-like"/>
    <property type="match status" value="1"/>
</dbReference>
<dbReference type="Proteomes" id="UP000257109">
    <property type="component" value="Unassembled WGS sequence"/>
</dbReference>
<keyword evidence="3" id="KW-1185">Reference proteome</keyword>